<sequence length="636" mass="71051">MKSHRQTSSSPMDAVNDSCRKAVQRGLSMVRLMVRLAFRAGLLAQPGWVEMHQGGARASTVASPFGRTGGVDNTPALLFVSLYHHPPCPSLYPLFHFPRDTHFSIAFMNGILNKMSSGKEIEVDVLVIGAGPTGLGAAKRLKQTDGPSWLIVDSNETPGGLASTDVTPEGFLYDVGGHVIFSHYKYFDDCINEALPNETDWYTHQRISYVRCKELWVPYPFQNNISMLPKEEQVKCMDGMIDAALEARVASSKPKDFDEWIVRMMGTGIADLFMRPYNYKVWAVPTTKMQCQWLGERVAAPDLKNVTKNVILQKTAGNWGPNATFRFPAVGGTGGIWIAVANTLPKENCKFGEHATVTKVDAEAKKVVLKDGTTVKYQKLISTMSVDFLTEAMGNQELNQLTKGLFYSSTHVIGVGIRGHRPERIGDKCWLYFPESDCPFYRATIFSNYSPHNQPVATKKLPTIQLADGSKPKDSVEAEGPYWSIMLEVSESSMKPVDQDNLLKDCIQGLVNTEMLKPTDEIVSTYHRRFDHGYPTPTLEREGVLKQLLPKLQDMDIWSRGRFGSWRYEVGNQDHSFMLGVEAVDNVVNGSVELTLNYPDFVNSRSNAERRLVDGAQYFKSMKGIRTDDKPFKVSA</sequence>
<comment type="caution">
    <text evidence="1">The sequence shown here is derived from an EMBL/GenBank/DDBJ whole genome shotgun (WGS) entry which is preliminary data.</text>
</comment>
<accession>A0ACC3SBS7</accession>
<proteinExistence type="predicted"/>
<keyword evidence="2" id="KW-1185">Reference proteome</keyword>
<gene>
    <name evidence="1" type="ORF">M8818_004352</name>
</gene>
<protein>
    <submittedName>
        <fullName evidence="1">Uncharacterized protein</fullName>
    </submittedName>
</protein>
<evidence type="ECO:0000313" key="2">
    <source>
        <dbReference type="Proteomes" id="UP001320706"/>
    </source>
</evidence>
<organism evidence="1 2">
    <name type="scientific">Zalaria obscura</name>
    <dbReference type="NCBI Taxonomy" id="2024903"/>
    <lineage>
        <taxon>Eukaryota</taxon>
        <taxon>Fungi</taxon>
        <taxon>Dikarya</taxon>
        <taxon>Ascomycota</taxon>
        <taxon>Pezizomycotina</taxon>
        <taxon>Dothideomycetes</taxon>
        <taxon>Dothideomycetidae</taxon>
        <taxon>Dothideales</taxon>
        <taxon>Zalariaceae</taxon>
        <taxon>Zalaria</taxon>
    </lineage>
</organism>
<dbReference type="Proteomes" id="UP001320706">
    <property type="component" value="Unassembled WGS sequence"/>
</dbReference>
<name>A0ACC3SBS7_9PEZI</name>
<reference evidence="1" key="1">
    <citation type="submission" date="2024-02" db="EMBL/GenBank/DDBJ databases">
        <title>Metagenome Assembled Genome of Zalaria obscura JY119.</title>
        <authorList>
            <person name="Vighnesh L."/>
            <person name="Jagadeeshwari U."/>
            <person name="Venkata Ramana C."/>
            <person name="Sasikala C."/>
        </authorList>
    </citation>
    <scope>NUCLEOTIDE SEQUENCE</scope>
    <source>
        <strain evidence="1">JY119</strain>
    </source>
</reference>
<dbReference type="EMBL" id="JAMKPW020000022">
    <property type="protein sequence ID" value="KAK8206519.1"/>
    <property type="molecule type" value="Genomic_DNA"/>
</dbReference>
<evidence type="ECO:0000313" key="1">
    <source>
        <dbReference type="EMBL" id="KAK8206519.1"/>
    </source>
</evidence>